<dbReference type="InterPro" id="IPR014710">
    <property type="entry name" value="RmlC-like_jellyroll"/>
</dbReference>
<dbReference type="Pfam" id="PF00027">
    <property type="entry name" value="cNMP_binding"/>
    <property type="match status" value="1"/>
</dbReference>
<dbReference type="InterPro" id="IPR036388">
    <property type="entry name" value="WH-like_DNA-bd_sf"/>
</dbReference>
<dbReference type="Proteomes" id="UP000029646">
    <property type="component" value="Unassembled WGS sequence"/>
</dbReference>
<dbReference type="AlphaFoldDB" id="A0A090W4K1"/>
<accession>A0A090W4K1</accession>
<dbReference type="Pfam" id="PF13545">
    <property type="entry name" value="HTH_Crp_2"/>
    <property type="match status" value="1"/>
</dbReference>
<dbReference type="GO" id="GO:0005829">
    <property type="term" value="C:cytosol"/>
    <property type="evidence" value="ECO:0007669"/>
    <property type="project" value="TreeGrafter"/>
</dbReference>
<evidence type="ECO:0000313" key="8">
    <source>
        <dbReference type="Proteomes" id="UP000029646"/>
    </source>
</evidence>
<keyword evidence="3" id="KW-0804">Transcription</keyword>
<dbReference type="PROSITE" id="PS51063">
    <property type="entry name" value="HTH_CRP_2"/>
    <property type="match status" value="1"/>
</dbReference>
<dbReference type="STRING" id="504487.JCM19538_565"/>
<sequence>MLFLGMDKNLLLQKFAQTLDSALITEISEKGIFKSFKKDDIIIDIHQTLKFIPLLLTGDIKIIREDSDGNELLIYFLEAGDTCTMSLTCCLGTTKSKIRAVAEKDSTLVMIPVENMQKWFHNNESWRNFILQSYQIRFDEMLEAIDSLAFMKMDERLYKYLKNMAMVDGTKTISIKHQDIAEDLNTSRVVVSRLLKKLENENKIELGRNKIVMI</sequence>
<organism evidence="6 8">
    <name type="scientific">Jejuia pallidilutea</name>
    <dbReference type="NCBI Taxonomy" id="504487"/>
    <lineage>
        <taxon>Bacteria</taxon>
        <taxon>Pseudomonadati</taxon>
        <taxon>Bacteroidota</taxon>
        <taxon>Flavobacteriia</taxon>
        <taxon>Flavobacteriales</taxon>
        <taxon>Flavobacteriaceae</taxon>
        <taxon>Jejuia</taxon>
    </lineage>
</organism>
<keyword evidence="1" id="KW-0805">Transcription regulation</keyword>
<dbReference type="PANTHER" id="PTHR24567">
    <property type="entry name" value="CRP FAMILY TRANSCRIPTIONAL REGULATORY PROTEIN"/>
    <property type="match status" value="1"/>
</dbReference>
<dbReference type="InterPro" id="IPR050397">
    <property type="entry name" value="Env_Response_Regulators"/>
</dbReference>
<dbReference type="CDD" id="cd00038">
    <property type="entry name" value="CAP_ED"/>
    <property type="match status" value="1"/>
</dbReference>
<dbReference type="GO" id="GO:0003700">
    <property type="term" value="F:DNA-binding transcription factor activity"/>
    <property type="evidence" value="ECO:0007669"/>
    <property type="project" value="TreeGrafter"/>
</dbReference>
<dbReference type="Proteomes" id="UP000029641">
    <property type="component" value="Unassembled WGS sequence"/>
</dbReference>
<name>A0A090W4K1_9FLAO</name>
<dbReference type="InterPro" id="IPR018490">
    <property type="entry name" value="cNMP-bd_dom_sf"/>
</dbReference>
<dbReference type="Gene3D" id="2.60.120.10">
    <property type="entry name" value="Jelly Rolls"/>
    <property type="match status" value="1"/>
</dbReference>
<dbReference type="EMBL" id="BBNS01000017">
    <property type="protein sequence ID" value="GAL71930.1"/>
    <property type="molecule type" value="Genomic_DNA"/>
</dbReference>
<feature type="domain" description="HTH crp-type" evidence="4">
    <location>
        <begin position="151"/>
        <end position="214"/>
    </location>
</feature>
<reference evidence="7 8" key="1">
    <citation type="journal article" date="2014" name="Genome Announc.">
        <title>Draft Genome Sequence of Marine Flavobacterium Jejuia pallidilutea Strain 11shimoA1 and Pigmentation Mutants.</title>
        <authorList>
            <person name="Takatani N."/>
            <person name="Nakanishi M."/>
            <person name="Meirelles P."/>
            <person name="Mino S."/>
            <person name="Suda W."/>
            <person name="Oshima K."/>
            <person name="Hattori M."/>
            <person name="Ohkuma M."/>
            <person name="Hosokawa M."/>
            <person name="Miyashita K."/>
            <person name="Thompson F.L."/>
            <person name="Niwa A."/>
            <person name="Sawabe T."/>
            <person name="Sawabe T."/>
        </authorList>
    </citation>
    <scope>NUCLEOTIDE SEQUENCE [LARGE SCALE GENOMIC DNA]</scope>
    <source>
        <strain evidence="5 7">JCM 19301</strain>
        <strain evidence="6">JCM 19302</strain>
        <strain evidence="8">JCM19302</strain>
    </source>
</reference>
<dbReference type="GO" id="GO:0003677">
    <property type="term" value="F:DNA binding"/>
    <property type="evidence" value="ECO:0007669"/>
    <property type="project" value="UniProtKB-KW"/>
</dbReference>
<dbReference type="SUPFAM" id="SSF51206">
    <property type="entry name" value="cAMP-binding domain-like"/>
    <property type="match status" value="1"/>
</dbReference>
<dbReference type="InterPro" id="IPR012318">
    <property type="entry name" value="HTH_CRP"/>
</dbReference>
<dbReference type="InterPro" id="IPR000595">
    <property type="entry name" value="cNMP-bd_dom"/>
</dbReference>
<evidence type="ECO:0000256" key="1">
    <source>
        <dbReference type="ARBA" id="ARBA00023015"/>
    </source>
</evidence>
<evidence type="ECO:0000256" key="2">
    <source>
        <dbReference type="ARBA" id="ARBA00023125"/>
    </source>
</evidence>
<evidence type="ECO:0000313" key="5">
    <source>
        <dbReference type="EMBL" id="GAL68461.1"/>
    </source>
</evidence>
<comment type="caution">
    <text evidence="6">The sequence shown here is derived from an EMBL/GenBank/DDBJ whole genome shotgun (WGS) entry which is preliminary data.</text>
</comment>
<evidence type="ECO:0000313" key="7">
    <source>
        <dbReference type="Proteomes" id="UP000029641"/>
    </source>
</evidence>
<proteinExistence type="predicted"/>
<dbReference type="Gene3D" id="1.10.10.10">
    <property type="entry name" value="Winged helix-like DNA-binding domain superfamily/Winged helix DNA-binding domain"/>
    <property type="match status" value="1"/>
</dbReference>
<evidence type="ECO:0000256" key="3">
    <source>
        <dbReference type="ARBA" id="ARBA00023163"/>
    </source>
</evidence>
<dbReference type="SUPFAM" id="SSF46785">
    <property type="entry name" value="Winged helix' DNA-binding domain"/>
    <property type="match status" value="1"/>
</dbReference>
<protein>
    <submittedName>
        <fullName evidence="6">Transcriptional regulator</fullName>
    </submittedName>
</protein>
<dbReference type="SMART" id="SM00419">
    <property type="entry name" value="HTH_CRP"/>
    <property type="match status" value="1"/>
</dbReference>
<dbReference type="EMBL" id="BBNR01000020">
    <property type="protein sequence ID" value="GAL68461.1"/>
    <property type="molecule type" value="Genomic_DNA"/>
</dbReference>
<dbReference type="PANTHER" id="PTHR24567:SF26">
    <property type="entry name" value="REGULATORY PROTEIN YEIL"/>
    <property type="match status" value="1"/>
</dbReference>
<keyword evidence="2" id="KW-0238">DNA-binding</keyword>
<evidence type="ECO:0000313" key="6">
    <source>
        <dbReference type="EMBL" id="GAL71930.1"/>
    </source>
</evidence>
<evidence type="ECO:0000259" key="4">
    <source>
        <dbReference type="PROSITE" id="PS51063"/>
    </source>
</evidence>
<gene>
    <name evidence="5" type="ORF">JCM19301_104</name>
    <name evidence="6" type="ORF">JCM19302_437</name>
</gene>
<dbReference type="eggNOG" id="COG0664">
    <property type="taxonomic scope" value="Bacteria"/>
</dbReference>
<dbReference type="InterPro" id="IPR036390">
    <property type="entry name" value="WH_DNA-bd_sf"/>
</dbReference>